<dbReference type="Proteomes" id="UP000053732">
    <property type="component" value="Unassembled WGS sequence"/>
</dbReference>
<evidence type="ECO:0000313" key="2">
    <source>
        <dbReference type="EMBL" id="CRL19522.1"/>
    </source>
</evidence>
<name>A0A0G4NZN6_PENC3</name>
<dbReference type="AlphaFoldDB" id="A0A0G4NZN6"/>
<evidence type="ECO:0000313" key="3">
    <source>
        <dbReference type="Proteomes" id="UP000053732"/>
    </source>
</evidence>
<dbReference type="STRING" id="1429867.A0A0G4NZN6"/>
<proteinExistence type="predicted"/>
<protein>
    <submittedName>
        <fullName evidence="2">Str. FM013</fullName>
    </submittedName>
</protein>
<keyword evidence="1" id="KW-0812">Transmembrane</keyword>
<keyword evidence="1" id="KW-1133">Transmembrane helix</keyword>
<dbReference type="EMBL" id="HG793136">
    <property type="protein sequence ID" value="CRL19522.1"/>
    <property type="molecule type" value="Genomic_DNA"/>
</dbReference>
<feature type="transmembrane region" description="Helical" evidence="1">
    <location>
        <begin position="146"/>
        <end position="171"/>
    </location>
</feature>
<sequence>MFQLNPEPVHGSESLQTAYTKMIIEFYCTPLRYNVLASTTNWVLLAGYLVIPGTFTSLQKSKSLEHKLDANDTGKTILYTIQNPPVLGIGCSFLILGALGMSALGWDRRHNYVWLINKMFIPTFLNSIAGLITTVINIYTARNGHWPIMAVLTASITAAVALASFFLILVYQFGKLERIKQDHIREINAGFQMIRGHTSSG</sequence>
<reference evidence="2 3" key="1">
    <citation type="journal article" date="2014" name="Nat. Commun.">
        <title>Multiple recent horizontal transfers of a large genomic region in cheese making fungi.</title>
        <authorList>
            <person name="Cheeseman K."/>
            <person name="Ropars J."/>
            <person name="Renault P."/>
            <person name="Dupont J."/>
            <person name="Gouzy J."/>
            <person name="Branca A."/>
            <person name="Abraham A.L."/>
            <person name="Ceppi M."/>
            <person name="Conseiller E."/>
            <person name="Debuchy R."/>
            <person name="Malagnac F."/>
            <person name="Goarin A."/>
            <person name="Silar P."/>
            <person name="Lacoste S."/>
            <person name="Sallet E."/>
            <person name="Bensimon A."/>
            <person name="Giraud T."/>
            <person name="Brygoo Y."/>
        </authorList>
    </citation>
    <scope>NUCLEOTIDE SEQUENCE [LARGE SCALE GENOMIC DNA]</scope>
    <source>
        <strain evidence="3">FM 013</strain>
    </source>
</reference>
<feature type="transmembrane region" description="Helical" evidence="1">
    <location>
        <begin position="119"/>
        <end position="140"/>
    </location>
</feature>
<accession>A0A0G4NZN6</accession>
<keyword evidence="3" id="KW-1185">Reference proteome</keyword>
<evidence type="ECO:0000256" key="1">
    <source>
        <dbReference type="SAM" id="Phobius"/>
    </source>
</evidence>
<feature type="transmembrane region" description="Helical" evidence="1">
    <location>
        <begin position="31"/>
        <end position="51"/>
    </location>
</feature>
<organism evidence="2 3">
    <name type="scientific">Penicillium camemberti (strain FM 013)</name>
    <dbReference type="NCBI Taxonomy" id="1429867"/>
    <lineage>
        <taxon>Eukaryota</taxon>
        <taxon>Fungi</taxon>
        <taxon>Dikarya</taxon>
        <taxon>Ascomycota</taxon>
        <taxon>Pezizomycotina</taxon>
        <taxon>Eurotiomycetes</taxon>
        <taxon>Eurotiomycetidae</taxon>
        <taxon>Eurotiales</taxon>
        <taxon>Aspergillaceae</taxon>
        <taxon>Penicillium</taxon>
    </lineage>
</organism>
<feature type="transmembrane region" description="Helical" evidence="1">
    <location>
        <begin position="86"/>
        <end position="107"/>
    </location>
</feature>
<keyword evidence="1" id="KW-0472">Membrane</keyword>
<gene>
    <name evidence="2" type="ORF">PCAMFM013_S003g000313</name>
</gene>